<dbReference type="InterPro" id="IPR023298">
    <property type="entry name" value="ATPase_P-typ_TM_dom_sf"/>
</dbReference>
<dbReference type="Proteomes" id="UP000636949">
    <property type="component" value="Unassembled WGS sequence"/>
</dbReference>
<evidence type="ECO:0000256" key="10">
    <source>
        <dbReference type="RuleBase" id="RU362081"/>
    </source>
</evidence>
<keyword evidence="7 10" id="KW-0472">Membrane</keyword>
<comment type="subcellular location">
    <subcellularLocation>
        <location evidence="10">Cell membrane</location>
    </subcellularLocation>
    <subcellularLocation>
        <location evidence="1">Membrane</location>
    </subcellularLocation>
</comment>
<organism evidence="12 13">
    <name type="scientific">Cysteiniphilum litorale</name>
    <dbReference type="NCBI Taxonomy" id="2056700"/>
    <lineage>
        <taxon>Bacteria</taxon>
        <taxon>Pseudomonadati</taxon>
        <taxon>Pseudomonadota</taxon>
        <taxon>Gammaproteobacteria</taxon>
        <taxon>Thiotrichales</taxon>
        <taxon>Fastidiosibacteraceae</taxon>
        <taxon>Cysteiniphilum</taxon>
    </lineage>
</organism>
<evidence type="ECO:0000256" key="2">
    <source>
        <dbReference type="ARBA" id="ARBA00006024"/>
    </source>
</evidence>
<dbReference type="GO" id="GO:0016463">
    <property type="term" value="F:P-type zinc transporter activity"/>
    <property type="evidence" value="ECO:0007669"/>
    <property type="project" value="UniProtKB-EC"/>
</dbReference>
<dbReference type="GO" id="GO:0016887">
    <property type="term" value="F:ATP hydrolysis activity"/>
    <property type="evidence" value="ECO:0007669"/>
    <property type="project" value="InterPro"/>
</dbReference>
<keyword evidence="3 10" id="KW-0812">Transmembrane</keyword>
<feature type="transmembrane region" description="Helical" evidence="10">
    <location>
        <begin position="333"/>
        <end position="354"/>
    </location>
</feature>
<dbReference type="InterPro" id="IPR023214">
    <property type="entry name" value="HAD_sf"/>
</dbReference>
<feature type="transmembrane region" description="Helical" evidence="10">
    <location>
        <begin position="184"/>
        <end position="200"/>
    </location>
</feature>
<dbReference type="PROSITE" id="PS00154">
    <property type="entry name" value="ATPASE_E1_E2"/>
    <property type="match status" value="1"/>
</dbReference>
<evidence type="ECO:0000256" key="1">
    <source>
        <dbReference type="ARBA" id="ARBA00004370"/>
    </source>
</evidence>
<dbReference type="Gene3D" id="3.40.1110.10">
    <property type="entry name" value="Calcium-transporting ATPase, cytoplasmic domain N"/>
    <property type="match status" value="1"/>
</dbReference>
<dbReference type="Gene3D" id="3.40.50.1000">
    <property type="entry name" value="HAD superfamily/HAD-like"/>
    <property type="match status" value="1"/>
</dbReference>
<keyword evidence="10" id="KW-0547">Nucleotide-binding</keyword>
<dbReference type="SFLD" id="SFLDF00027">
    <property type="entry name" value="p-type_atpase"/>
    <property type="match status" value="1"/>
</dbReference>
<evidence type="ECO:0000256" key="8">
    <source>
        <dbReference type="ARBA" id="ARBA00039097"/>
    </source>
</evidence>
<evidence type="ECO:0000313" key="13">
    <source>
        <dbReference type="Proteomes" id="UP000636949"/>
    </source>
</evidence>
<dbReference type="Pfam" id="PF00702">
    <property type="entry name" value="Hydrolase"/>
    <property type="match status" value="1"/>
</dbReference>
<dbReference type="PANTHER" id="PTHR48085:SF5">
    <property type="entry name" value="CADMIUM_ZINC-TRANSPORTING ATPASE HMA4-RELATED"/>
    <property type="match status" value="1"/>
</dbReference>
<dbReference type="SUPFAM" id="SSF55008">
    <property type="entry name" value="HMA, heavy metal-associated domain"/>
    <property type="match status" value="1"/>
</dbReference>
<dbReference type="RefSeq" id="WP_117001328.1">
    <property type="nucleotide sequence ID" value="NZ_BMJS01000001.1"/>
</dbReference>
<reference evidence="12" key="2">
    <citation type="submission" date="2020-09" db="EMBL/GenBank/DDBJ databases">
        <authorList>
            <person name="Sun Q."/>
            <person name="Zhou Y."/>
        </authorList>
    </citation>
    <scope>NUCLEOTIDE SEQUENCE</scope>
    <source>
        <strain evidence="12">CGMCC 1.15758</strain>
    </source>
</reference>
<dbReference type="GO" id="GO:0046872">
    <property type="term" value="F:metal ion binding"/>
    <property type="evidence" value="ECO:0007669"/>
    <property type="project" value="UniProtKB-KW"/>
</dbReference>
<feature type="transmembrane region" description="Helical" evidence="10">
    <location>
        <begin position="132"/>
        <end position="154"/>
    </location>
</feature>
<dbReference type="NCBIfam" id="TIGR01494">
    <property type="entry name" value="ATPase_P-type"/>
    <property type="match status" value="1"/>
</dbReference>
<feature type="transmembrane region" description="Helical" evidence="10">
    <location>
        <begin position="360"/>
        <end position="378"/>
    </location>
</feature>
<dbReference type="InterPro" id="IPR036163">
    <property type="entry name" value="HMA_dom_sf"/>
</dbReference>
<dbReference type="InterPro" id="IPR027256">
    <property type="entry name" value="P-typ_ATPase_IB"/>
</dbReference>
<dbReference type="SFLD" id="SFLDS00003">
    <property type="entry name" value="Haloacid_Dehalogenase"/>
    <property type="match status" value="1"/>
</dbReference>
<dbReference type="GO" id="GO:0005886">
    <property type="term" value="C:plasma membrane"/>
    <property type="evidence" value="ECO:0007669"/>
    <property type="project" value="UniProtKB-SubCell"/>
</dbReference>
<gene>
    <name evidence="12" type="primary">cadA</name>
    <name evidence="12" type="ORF">GCM10010995_00530</name>
</gene>
<dbReference type="OrthoDB" id="9814270at2"/>
<comment type="caution">
    <text evidence="12">The sequence shown here is derived from an EMBL/GenBank/DDBJ whole genome shotgun (WGS) entry which is preliminary data.</text>
</comment>
<feature type="transmembrane region" description="Helical" evidence="10">
    <location>
        <begin position="161"/>
        <end position="178"/>
    </location>
</feature>
<evidence type="ECO:0000259" key="11">
    <source>
        <dbReference type="Pfam" id="PF00122"/>
    </source>
</evidence>
<dbReference type="InterPro" id="IPR018303">
    <property type="entry name" value="ATPase_P-typ_P_site"/>
</dbReference>
<dbReference type="InterPro" id="IPR008250">
    <property type="entry name" value="ATPase_P-typ_transduc_dom_A_sf"/>
</dbReference>
<dbReference type="SFLD" id="SFLDG00002">
    <property type="entry name" value="C1.7:_P-type_atpase_like"/>
    <property type="match status" value="1"/>
</dbReference>
<comment type="similarity">
    <text evidence="2 10">Belongs to the cation transport ATPase (P-type) (TC 3.A.3) family. Type IB subfamily.</text>
</comment>
<dbReference type="InterPro" id="IPR023299">
    <property type="entry name" value="ATPase_P-typ_cyto_dom_N"/>
</dbReference>
<dbReference type="GO" id="GO:0005524">
    <property type="term" value="F:ATP binding"/>
    <property type="evidence" value="ECO:0007669"/>
    <property type="project" value="UniProtKB-UniRule"/>
</dbReference>
<evidence type="ECO:0000256" key="7">
    <source>
        <dbReference type="ARBA" id="ARBA00023136"/>
    </source>
</evidence>
<dbReference type="EC" id="7.2.2.12" evidence="8"/>
<keyword evidence="13" id="KW-1185">Reference proteome</keyword>
<dbReference type="PRINTS" id="PR00941">
    <property type="entry name" value="CDATPASE"/>
</dbReference>
<evidence type="ECO:0000256" key="9">
    <source>
        <dbReference type="ARBA" id="ARBA00047308"/>
    </source>
</evidence>
<dbReference type="FunFam" id="2.70.150.10:FF:000002">
    <property type="entry name" value="Copper-transporting ATPase 1, putative"/>
    <property type="match status" value="1"/>
</dbReference>
<dbReference type="InterPro" id="IPR044492">
    <property type="entry name" value="P_typ_ATPase_HD_dom"/>
</dbReference>
<dbReference type="GO" id="GO:0015086">
    <property type="term" value="F:cadmium ion transmembrane transporter activity"/>
    <property type="evidence" value="ECO:0007669"/>
    <property type="project" value="TreeGrafter"/>
</dbReference>
<dbReference type="PANTHER" id="PTHR48085">
    <property type="entry name" value="CADMIUM/ZINC-TRANSPORTING ATPASE HMA2-RELATED"/>
    <property type="match status" value="1"/>
</dbReference>
<dbReference type="SUPFAM" id="SSF81665">
    <property type="entry name" value="Calcium ATPase, transmembrane domain M"/>
    <property type="match status" value="1"/>
</dbReference>
<protein>
    <recommendedName>
        <fullName evidence="8">P-type Zn(2+) transporter</fullName>
        <ecNumber evidence="8">7.2.2.12</ecNumber>
    </recommendedName>
</protein>
<keyword evidence="10" id="KW-1003">Cell membrane</keyword>
<dbReference type="Gene3D" id="2.70.150.10">
    <property type="entry name" value="Calcium-transporting ATPase, cytoplasmic transduction domain A"/>
    <property type="match status" value="1"/>
</dbReference>
<accession>A0A8J2Z162</accession>
<dbReference type="NCBIfam" id="TIGR01525">
    <property type="entry name" value="ATPase-IB_hvy"/>
    <property type="match status" value="1"/>
</dbReference>
<evidence type="ECO:0000256" key="4">
    <source>
        <dbReference type="ARBA" id="ARBA00022723"/>
    </source>
</evidence>
<feature type="transmembrane region" description="Helical" evidence="10">
    <location>
        <begin position="674"/>
        <end position="694"/>
    </location>
</feature>
<evidence type="ECO:0000256" key="5">
    <source>
        <dbReference type="ARBA" id="ARBA00022967"/>
    </source>
</evidence>
<evidence type="ECO:0000256" key="6">
    <source>
        <dbReference type="ARBA" id="ARBA00022989"/>
    </source>
</evidence>
<dbReference type="Pfam" id="PF00122">
    <property type="entry name" value="E1-E2_ATPase"/>
    <property type="match status" value="1"/>
</dbReference>
<dbReference type="InterPro" id="IPR059000">
    <property type="entry name" value="ATPase_P-type_domA"/>
</dbReference>
<dbReference type="InterPro" id="IPR036412">
    <property type="entry name" value="HAD-like_sf"/>
</dbReference>
<dbReference type="PROSITE" id="PS01229">
    <property type="entry name" value="COF_2"/>
    <property type="match status" value="1"/>
</dbReference>
<feature type="transmembrane region" description="Helical" evidence="10">
    <location>
        <begin position="91"/>
        <end position="112"/>
    </location>
</feature>
<dbReference type="NCBIfam" id="TIGR01511">
    <property type="entry name" value="ATPase-IB1_Cu"/>
    <property type="match status" value="1"/>
</dbReference>
<dbReference type="SUPFAM" id="SSF81653">
    <property type="entry name" value="Calcium ATPase, transduction domain A"/>
    <property type="match status" value="1"/>
</dbReference>
<dbReference type="SUPFAM" id="SSF56784">
    <property type="entry name" value="HAD-like"/>
    <property type="match status" value="1"/>
</dbReference>
<evidence type="ECO:0000256" key="3">
    <source>
        <dbReference type="ARBA" id="ARBA00022692"/>
    </source>
</evidence>
<keyword evidence="6 10" id="KW-1133">Transmembrane helix</keyword>
<evidence type="ECO:0000313" key="12">
    <source>
        <dbReference type="EMBL" id="GGF87055.1"/>
    </source>
</evidence>
<comment type="catalytic activity">
    <reaction evidence="9">
        <text>Zn(2+)(in) + ATP + H2O = Zn(2+)(out) + ADP + phosphate + H(+)</text>
        <dbReference type="Rhea" id="RHEA:20621"/>
        <dbReference type="ChEBI" id="CHEBI:15377"/>
        <dbReference type="ChEBI" id="CHEBI:15378"/>
        <dbReference type="ChEBI" id="CHEBI:29105"/>
        <dbReference type="ChEBI" id="CHEBI:30616"/>
        <dbReference type="ChEBI" id="CHEBI:43474"/>
        <dbReference type="ChEBI" id="CHEBI:456216"/>
        <dbReference type="EC" id="7.2.2.12"/>
    </reaction>
</comment>
<keyword evidence="4 10" id="KW-0479">Metal-binding</keyword>
<dbReference type="PRINTS" id="PR00119">
    <property type="entry name" value="CATATPASE"/>
</dbReference>
<feature type="domain" description="P-type ATPase A" evidence="11">
    <location>
        <begin position="212"/>
        <end position="314"/>
    </location>
</feature>
<dbReference type="InterPro" id="IPR051014">
    <property type="entry name" value="Cation_Transport_ATPase_IB"/>
</dbReference>
<keyword evidence="10" id="KW-0067">ATP-binding</keyword>
<dbReference type="InterPro" id="IPR001757">
    <property type="entry name" value="P_typ_ATPase"/>
</dbReference>
<dbReference type="AlphaFoldDB" id="A0A8J2Z162"/>
<proteinExistence type="inferred from homology"/>
<keyword evidence="5" id="KW-1278">Translocase</keyword>
<dbReference type="EMBL" id="BMJS01000001">
    <property type="protein sequence ID" value="GGF87055.1"/>
    <property type="molecule type" value="Genomic_DNA"/>
</dbReference>
<reference evidence="12" key="1">
    <citation type="journal article" date="2014" name="Int. J. Syst. Evol. Microbiol.">
        <title>Complete genome sequence of Corynebacterium casei LMG S-19264T (=DSM 44701T), isolated from a smear-ripened cheese.</title>
        <authorList>
            <consortium name="US DOE Joint Genome Institute (JGI-PGF)"/>
            <person name="Walter F."/>
            <person name="Albersmeier A."/>
            <person name="Kalinowski J."/>
            <person name="Ruckert C."/>
        </authorList>
    </citation>
    <scope>NUCLEOTIDE SEQUENCE</scope>
    <source>
        <strain evidence="12">CGMCC 1.15758</strain>
    </source>
</reference>
<name>A0A8J2Z162_9GAMM</name>
<sequence>MFEYKIYGMDCLDEVSVVKRELLPYVKDENLLQFNLLKGKLMIHNQTQQFTQAEIEKRLKATGYQFISWQQYEIKQQTNSESFRQKHMRSLLTLICALFLIIGFAIHGSYHGFLDALIGEHGAATAQPVSSIIFYVLALIVGGFFIYPKAWAALKRIRPDINLLMTIAVIGAICLGQWLEAGMIVFLFSIASLLESWSVGKARKAIQSLLEIAPDTANVYCSHHKDIDVKKVEEVNIGATIVIKPGERIPLDGVVTEGESFINQAPITGESLPVEKKQGDPVFAGSLNEDGLLYVKVTKLATESTLSNIIRQVELAQANKAKSEMWVEQFAKYYTPLMMIFALLVAIIPPLLFAGSWYNWIYEALVILVIACPCALVISTPVSIVSGLSAAANHGILIKGGSFLELPAKLKAIAFDKTGTITQGKPVIQSIINISKEYSDNELLQLAAALEEGNNHPLAHAIFDKMAALKLAKTFNASNIQVIKGKAITGQINEHNYWIGSHKYLHEKTEITANLNAFHDQILALEKTGHSLLIFANSNHILGLFAVADSIKDNAKETLTKLNALGIKTALLTGDNKGAAQFIAQQAGLDEVYSELLPEDKVAKIKALQTQYQTVAMVGDGINDAPALATADLSLAMGDAGSDVAIETADIALMSDDLAKLPWLIKHAIRVKTIIQQNITFALGLKVVFMALALLELANIWMAIGADMGASLLVVFNSLRLLKSKSQD</sequence>